<dbReference type="SMART" id="SM00355">
    <property type="entry name" value="ZnF_C2H2"/>
    <property type="match status" value="10"/>
</dbReference>
<feature type="domain" description="C2H2-type" evidence="13">
    <location>
        <begin position="514"/>
        <end position="542"/>
    </location>
</feature>
<keyword evidence="10" id="KW-0539">Nucleus</keyword>
<feature type="domain" description="C2H2-type" evidence="13">
    <location>
        <begin position="571"/>
        <end position="598"/>
    </location>
</feature>
<evidence type="ECO:0000256" key="5">
    <source>
        <dbReference type="ARBA" id="ARBA00022771"/>
    </source>
</evidence>
<dbReference type="FunFam" id="3.30.160.60:FF:000075">
    <property type="entry name" value="Putative zinc finger protein 536"/>
    <property type="match status" value="1"/>
</dbReference>
<feature type="compositionally biased region" description="Basic residues" evidence="12">
    <location>
        <begin position="207"/>
        <end position="223"/>
    </location>
</feature>
<evidence type="ECO:0000256" key="3">
    <source>
        <dbReference type="ARBA" id="ARBA00022723"/>
    </source>
</evidence>
<gene>
    <name evidence="14" type="ORF">AMK59_6548</name>
</gene>
<dbReference type="EMBL" id="LJIG01022504">
    <property type="protein sequence ID" value="KRT80224.1"/>
    <property type="molecule type" value="Genomic_DNA"/>
</dbReference>
<dbReference type="GO" id="GO:0040029">
    <property type="term" value="P:epigenetic regulation of gene expression"/>
    <property type="evidence" value="ECO:0007669"/>
    <property type="project" value="UniProtKB-ARBA"/>
</dbReference>
<reference evidence="14 15" key="1">
    <citation type="submission" date="2015-09" db="EMBL/GenBank/DDBJ databases">
        <title>Draft genome of the scarab beetle Oryctes borbonicus.</title>
        <authorList>
            <person name="Meyer J.M."/>
            <person name="Markov G.V."/>
            <person name="Baskaran P."/>
            <person name="Herrmann M."/>
            <person name="Sommer R.J."/>
            <person name="Roedelsperger C."/>
        </authorList>
    </citation>
    <scope>NUCLEOTIDE SEQUENCE [LARGE SCALE GENOMIC DNA]</scope>
    <source>
        <strain evidence="14">OB123</strain>
        <tissue evidence="14">Whole animal</tissue>
    </source>
</reference>
<dbReference type="GO" id="GO:0005634">
    <property type="term" value="C:nucleus"/>
    <property type="evidence" value="ECO:0007669"/>
    <property type="project" value="UniProtKB-SubCell"/>
</dbReference>
<dbReference type="Gene3D" id="3.30.160.60">
    <property type="entry name" value="Classic Zinc Finger"/>
    <property type="match status" value="8"/>
</dbReference>
<keyword evidence="3" id="KW-0479">Metal-binding</keyword>
<comment type="subcellular location">
    <subcellularLocation>
        <location evidence="1">Nucleus</location>
    </subcellularLocation>
</comment>
<feature type="region of interest" description="Disordered" evidence="12">
    <location>
        <begin position="430"/>
        <end position="451"/>
    </location>
</feature>
<dbReference type="Proteomes" id="UP000051574">
    <property type="component" value="Unassembled WGS sequence"/>
</dbReference>
<dbReference type="PANTHER" id="PTHR24394">
    <property type="entry name" value="ZINC FINGER PROTEIN"/>
    <property type="match status" value="1"/>
</dbReference>
<protein>
    <submittedName>
        <fullName evidence="14">Zinc finger protein</fullName>
    </submittedName>
</protein>
<evidence type="ECO:0000256" key="10">
    <source>
        <dbReference type="ARBA" id="ARBA00023242"/>
    </source>
</evidence>
<feature type="domain" description="C2H2-type" evidence="13">
    <location>
        <begin position="599"/>
        <end position="626"/>
    </location>
</feature>
<dbReference type="OrthoDB" id="6077919at2759"/>
<sequence length="696" mass="79979">MENTEGRELLENVTISNVNESQYMIQRVPVVSPQLLSTELLQHHNGLVVDLGAGDFIPVNYTSEDLLSQDLTEEDRNLAAALVAVQLSQQQKQQQLQDSNVIINTSLPSLVSGNSLDDGKVNLSDQQLMLNDKGGISNGYLQIVETDSIYKQSLMSKISSFDTRDFPSHSVYSRNQELLTIKAEEELETVTSQQDSDGEAKSDNRSSKKSLPHKKRISRKLKKTSAQTLRRVYRCNLCEQIFSNSNEFGTHQNLCQTTITPIHQAAFICQICNGSFQDQLRFFEHLKSHYEPDVIIQVSHSPEAKTKQMSSKQTKSDNLITTFLTTCIQCNKTFRRQKAYEAHMRDFHSKDDLNEFSEPEDLMAGIDVNTSVQNTVNDTKDWYNGEDELQATEEDLRQLEAQEYICHVCMQTFSLRTTLQEHMLTCKMENEGSSKKQTMDMQQSEQPKKKAKKKATEYHCSECSRVFMHKNSLVYHMRGHTGIRPHPCNQCGKSFFAASALKVHLRLHSGDKPYRCEYCGRYFRQWGDLKYHCVSIHSDQKQYQCEYCGKDFARKYSLIVHRRIHTGEKNYKCEFCGKTFRASSYLQNHRRIHTGEKPHPCELCGKRFRVRSDMKRHFQTHNRKRLVPPGSPDALVTKIEHFENEGIESILPDEESDGKYKDEENAIPPTAIQYEAEGLENVREGNTLYVMPILIS</sequence>
<evidence type="ECO:0000256" key="11">
    <source>
        <dbReference type="PROSITE-ProRule" id="PRU00042"/>
    </source>
</evidence>
<dbReference type="FunFam" id="3.30.160.60:FF:000690">
    <property type="entry name" value="Zinc finger protein 354C"/>
    <property type="match status" value="1"/>
</dbReference>
<dbReference type="PROSITE" id="PS00028">
    <property type="entry name" value="ZINC_FINGER_C2H2_1"/>
    <property type="match status" value="8"/>
</dbReference>
<evidence type="ECO:0000313" key="15">
    <source>
        <dbReference type="Proteomes" id="UP000051574"/>
    </source>
</evidence>
<evidence type="ECO:0000256" key="12">
    <source>
        <dbReference type="SAM" id="MobiDB-lite"/>
    </source>
</evidence>
<dbReference type="FunFam" id="3.30.160.60:FF:001963">
    <property type="entry name" value="Replication initiator 1"/>
    <property type="match status" value="1"/>
</dbReference>
<organism evidence="14 15">
    <name type="scientific">Oryctes borbonicus</name>
    <dbReference type="NCBI Taxonomy" id="1629725"/>
    <lineage>
        <taxon>Eukaryota</taxon>
        <taxon>Metazoa</taxon>
        <taxon>Ecdysozoa</taxon>
        <taxon>Arthropoda</taxon>
        <taxon>Hexapoda</taxon>
        <taxon>Insecta</taxon>
        <taxon>Pterygota</taxon>
        <taxon>Neoptera</taxon>
        <taxon>Endopterygota</taxon>
        <taxon>Coleoptera</taxon>
        <taxon>Polyphaga</taxon>
        <taxon>Scarabaeiformia</taxon>
        <taxon>Scarabaeidae</taxon>
        <taxon>Dynastinae</taxon>
        <taxon>Oryctes</taxon>
    </lineage>
</organism>
<feature type="domain" description="C2H2-type" evidence="13">
    <location>
        <begin position="486"/>
        <end position="513"/>
    </location>
</feature>
<feature type="domain" description="C2H2-type" evidence="13">
    <location>
        <begin position="458"/>
        <end position="485"/>
    </location>
</feature>
<feature type="domain" description="C2H2-type" evidence="13">
    <location>
        <begin position="404"/>
        <end position="431"/>
    </location>
</feature>
<evidence type="ECO:0000256" key="2">
    <source>
        <dbReference type="ARBA" id="ARBA00006991"/>
    </source>
</evidence>
<dbReference type="GO" id="GO:0000981">
    <property type="term" value="F:DNA-binding transcription factor activity, RNA polymerase II-specific"/>
    <property type="evidence" value="ECO:0007669"/>
    <property type="project" value="TreeGrafter"/>
</dbReference>
<dbReference type="AlphaFoldDB" id="A0A0T6AYC8"/>
<dbReference type="InterPro" id="IPR036236">
    <property type="entry name" value="Znf_C2H2_sf"/>
</dbReference>
<dbReference type="FunFam" id="3.30.160.60:FF:000100">
    <property type="entry name" value="Zinc finger 45-like"/>
    <property type="match status" value="1"/>
</dbReference>
<keyword evidence="15" id="KW-1185">Reference proteome</keyword>
<dbReference type="Pfam" id="PF13912">
    <property type="entry name" value="zf-C2H2_6"/>
    <property type="match status" value="1"/>
</dbReference>
<accession>A0A0T6AYC8</accession>
<feature type="domain" description="C2H2-type" evidence="13">
    <location>
        <begin position="325"/>
        <end position="353"/>
    </location>
</feature>
<evidence type="ECO:0000256" key="4">
    <source>
        <dbReference type="ARBA" id="ARBA00022737"/>
    </source>
</evidence>
<dbReference type="FunFam" id="3.30.160.60:FF:000663">
    <property type="entry name" value="Zinc finger protein 45"/>
    <property type="match status" value="1"/>
</dbReference>
<dbReference type="GO" id="GO:0003682">
    <property type="term" value="F:chromatin binding"/>
    <property type="evidence" value="ECO:0007669"/>
    <property type="project" value="UniProtKB-ARBA"/>
</dbReference>
<keyword evidence="4" id="KW-0677">Repeat</keyword>
<dbReference type="PANTHER" id="PTHR24394:SF29">
    <property type="entry name" value="MYONEURIN"/>
    <property type="match status" value="1"/>
</dbReference>
<evidence type="ECO:0000256" key="8">
    <source>
        <dbReference type="ARBA" id="ARBA00023125"/>
    </source>
</evidence>
<keyword evidence="5 11" id="KW-0863">Zinc-finger</keyword>
<evidence type="ECO:0000256" key="1">
    <source>
        <dbReference type="ARBA" id="ARBA00004123"/>
    </source>
</evidence>
<evidence type="ECO:0000256" key="6">
    <source>
        <dbReference type="ARBA" id="ARBA00022833"/>
    </source>
</evidence>
<feature type="domain" description="C2H2-type" evidence="13">
    <location>
        <begin position="233"/>
        <end position="261"/>
    </location>
</feature>
<dbReference type="PROSITE" id="PS50157">
    <property type="entry name" value="ZINC_FINGER_C2H2_2"/>
    <property type="match status" value="9"/>
</dbReference>
<dbReference type="GO" id="GO:0043565">
    <property type="term" value="F:sequence-specific DNA binding"/>
    <property type="evidence" value="ECO:0007669"/>
    <property type="project" value="UniProtKB-ARBA"/>
</dbReference>
<comment type="caution">
    <text evidence="14">The sequence shown here is derived from an EMBL/GenBank/DDBJ whole genome shotgun (WGS) entry which is preliminary data.</text>
</comment>
<evidence type="ECO:0000256" key="9">
    <source>
        <dbReference type="ARBA" id="ARBA00023163"/>
    </source>
</evidence>
<proteinExistence type="inferred from homology"/>
<comment type="similarity">
    <text evidence="2">Belongs to the krueppel C2H2-type zinc-finger protein family.</text>
</comment>
<evidence type="ECO:0000259" key="13">
    <source>
        <dbReference type="PROSITE" id="PS50157"/>
    </source>
</evidence>
<feature type="region of interest" description="Disordered" evidence="12">
    <location>
        <begin position="189"/>
        <end position="223"/>
    </location>
</feature>
<dbReference type="GO" id="GO:0000785">
    <property type="term" value="C:chromatin"/>
    <property type="evidence" value="ECO:0007669"/>
    <property type="project" value="UniProtKB-ARBA"/>
</dbReference>
<dbReference type="Pfam" id="PF00096">
    <property type="entry name" value="zf-C2H2"/>
    <property type="match status" value="6"/>
</dbReference>
<dbReference type="SUPFAM" id="SSF57667">
    <property type="entry name" value="beta-beta-alpha zinc fingers"/>
    <property type="match status" value="4"/>
</dbReference>
<keyword evidence="9" id="KW-0804">Transcription</keyword>
<keyword evidence="7" id="KW-0805">Transcription regulation</keyword>
<keyword evidence="8" id="KW-0238">DNA-binding</keyword>
<evidence type="ECO:0000313" key="14">
    <source>
        <dbReference type="EMBL" id="KRT80224.1"/>
    </source>
</evidence>
<dbReference type="GO" id="GO:0008270">
    <property type="term" value="F:zinc ion binding"/>
    <property type="evidence" value="ECO:0007669"/>
    <property type="project" value="UniProtKB-KW"/>
</dbReference>
<name>A0A0T6AYC8_9SCAR</name>
<keyword evidence="6" id="KW-0862">Zinc</keyword>
<dbReference type="InterPro" id="IPR013087">
    <property type="entry name" value="Znf_C2H2_type"/>
</dbReference>
<feature type="domain" description="C2H2-type" evidence="13">
    <location>
        <begin position="543"/>
        <end position="570"/>
    </location>
</feature>
<evidence type="ECO:0000256" key="7">
    <source>
        <dbReference type="ARBA" id="ARBA00023015"/>
    </source>
</evidence>